<organism evidence="2 3">
    <name type="scientific">Blastopirellula marina DSM 3645</name>
    <dbReference type="NCBI Taxonomy" id="314230"/>
    <lineage>
        <taxon>Bacteria</taxon>
        <taxon>Pseudomonadati</taxon>
        <taxon>Planctomycetota</taxon>
        <taxon>Planctomycetia</taxon>
        <taxon>Pirellulales</taxon>
        <taxon>Pirellulaceae</taxon>
        <taxon>Blastopirellula</taxon>
    </lineage>
</organism>
<evidence type="ECO:0000313" key="2">
    <source>
        <dbReference type="EMBL" id="EAQ77181.1"/>
    </source>
</evidence>
<dbReference type="OrthoDB" id="289094at2"/>
<evidence type="ECO:0008006" key="4">
    <source>
        <dbReference type="Google" id="ProtNLM"/>
    </source>
</evidence>
<protein>
    <recommendedName>
        <fullName evidence="4">Carboxypeptidase regulatory-like domain-containing protein</fullName>
    </recommendedName>
</protein>
<comment type="caution">
    <text evidence="2">The sequence shown here is derived from an EMBL/GenBank/DDBJ whole genome shotgun (WGS) entry which is preliminary data.</text>
</comment>
<dbReference type="PROSITE" id="PS51257">
    <property type="entry name" value="PROKAR_LIPOPROTEIN"/>
    <property type="match status" value="1"/>
</dbReference>
<evidence type="ECO:0000313" key="3">
    <source>
        <dbReference type="Proteomes" id="UP000004358"/>
    </source>
</evidence>
<reference evidence="2 3" key="1">
    <citation type="submission" date="2006-02" db="EMBL/GenBank/DDBJ databases">
        <authorList>
            <person name="Amann R."/>
            <person name="Ferriera S."/>
            <person name="Johnson J."/>
            <person name="Kravitz S."/>
            <person name="Halpern A."/>
            <person name="Remington K."/>
            <person name="Beeson K."/>
            <person name="Tran B."/>
            <person name="Rogers Y.-H."/>
            <person name="Friedman R."/>
            <person name="Venter J.C."/>
        </authorList>
    </citation>
    <scope>NUCLEOTIDE SEQUENCE [LARGE SCALE GENOMIC DNA]</scope>
    <source>
        <strain evidence="2 3">DSM 3645</strain>
    </source>
</reference>
<evidence type="ECO:0000256" key="1">
    <source>
        <dbReference type="SAM" id="MobiDB-lite"/>
    </source>
</evidence>
<feature type="region of interest" description="Disordered" evidence="1">
    <location>
        <begin position="75"/>
        <end position="104"/>
    </location>
</feature>
<proteinExistence type="predicted"/>
<gene>
    <name evidence="2" type="ORF">DSM3645_13103</name>
</gene>
<dbReference type="AlphaFoldDB" id="A4A219"/>
<dbReference type="eggNOG" id="ENOG50347UH">
    <property type="taxonomic scope" value="Bacteria"/>
</dbReference>
<feature type="compositionally biased region" description="Basic and acidic residues" evidence="1">
    <location>
        <begin position="91"/>
        <end position="104"/>
    </location>
</feature>
<dbReference type="Proteomes" id="UP000004358">
    <property type="component" value="Unassembled WGS sequence"/>
</dbReference>
<dbReference type="HOGENOM" id="CLU_113730_2_0_0"/>
<sequence>MDRTTRENWIGVVTILTVACVGCGVAENGPQRHQIRGNVTYDGRPLPAGKISFAPDTEQGNSGPGGYADIVDGRYDTSQDGKGVVPGPHRVRIEGYDGEPSARNDFHRYGNMVFRVHRESIEIPANASEHDFAVPNPPNEDE</sequence>
<accession>A4A219</accession>
<dbReference type="EMBL" id="AANZ01000040">
    <property type="protein sequence ID" value="EAQ77181.1"/>
    <property type="molecule type" value="Genomic_DNA"/>
</dbReference>
<dbReference type="RefSeq" id="WP_002650519.1">
    <property type="nucleotide sequence ID" value="NZ_CH672376.1"/>
</dbReference>
<name>A4A219_9BACT</name>